<evidence type="ECO:0000256" key="5">
    <source>
        <dbReference type="ARBA" id="ARBA00022679"/>
    </source>
</evidence>
<evidence type="ECO:0000256" key="2">
    <source>
        <dbReference type="ARBA" id="ARBA00005810"/>
    </source>
</evidence>
<keyword evidence="7 14" id="KW-0418">Kinase</keyword>
<keyword evidence="6" id="KW-0547">Nucleotide-binding</keyword>
<dbReference type="Gene3D" id="3.30.70.560">
    <property type="entry name" value="7,8-Dihydro-6-hydroxymethylpterin-pyrophosphokinase HPPK"/>
    <property type="match status" value="1"/>
</dbReference>
<evidence type="ECO:0000259" key="13">
    <source>
        <dbReference type="Pfam" id="PF01288"/>
    </source>
</evidence>
<dbReference type="CDD" id="cd00483">
    <property type="entry name" value="HPPK"/>
    <property type="match status" value="1"/>
</dbReference>
<keyword evidence="9" id="KW-0289">Folate biosynthesis</keyword>
<dbReference type="Pfam" id="PF01288">
    <property type="entry name" value="HPPK"/>
    <property type="match status" value="1"/>
</dbReference>
<evidence type="ECO:0000256" key="8">
    <source>
        <dbReference type="ARBA" id="ARBA00022840"/>
    </source>
</evidence>
<keyword evidence="5 14" id="KW-0808">Transferase</keyword>
<comment type="function">
    <text evidence="10">Catalyzes the transfer of pyrophosphate from adenosine triphosphate (ATP) to 6-hydroxymethyl-7,8-dihydropterin, an enzymatic step in folate biosynthesis pathway.</text>
</comment>
<sequence length="164" mass="17831">MDEASIQHYLIALGSNRRHHRIGAPRQVLGAALLALASEGADVLGIAPVIETPPIGPSQRRYANGAAIIATPLMPDALLALLKRIEARFGRRRGQRWSARTLDLDIILWSGGSWYSPSPPLVVPHPAFRTRDFVLRPAATIAANWRDPLTGLSIAQLCHRAARG</sequence>
<accession>A0A7V8RFW8</accession>
<feature type="domain" description="7,8-dihydro-6-hydroxymethylpterin-pyrophosphokinase" evidence="13">
    <location>
        <begin position="11"/>
        <end position="142"/>
    </location>
</feature>
<dbReference type="InterPro" id="IPR035907">
    <property type="entry name" value="Hppk_sf"/>
</dbReference>
<comment type="similarity">
    <text evidence="2">Belongs to the HPPK family.</text>
</comment>
<name>A0A7V8RFW8_9SPHN</name>
<dbReference type="GO" id="GO:0016301">
    <property type="term" value="F:kinase activity"/>
    <property type="evidence" value="ECO:0007669"/>
    <property type="project" value="UniProtKB-KW"/>
</dbReference>
<organism evidence="14 15">
    <name type="scientific">Sphingomonas ursincola</name>
    <dbReference type="NCBI Taxonomy" id="56361"/>
    <lineage>
        <taxon>Bacteria</taxon>
        <taxon>Pseudomonadati</taxon>
        <taxon>Pseudomonadota</taxon>
        <taxon>Alphaproteobacteria</taxon>
        <taxon>Sphingomonadales</taxon>
        <taxon>Sphingomonadaceae</taxon>
        <taxon>Sphingomonas</taxon>
    </lineage>
</organism>
<evidence type="ECO:0000256" key="4">
    <source>
        <dbReference type="ARBA" id="ARBA00016218"/>
    </source>
</evidence>
<evidence type="ECO:0000256" key="12">
    <source>
        <dbReference type="ARBA" id="ARBA00033413"/>
    </source>
</evidence>
<dbReference type="UniPathway" id="UPA00077">
    <property type="reaction ID" value="UER00155"/>
</dbReference>
<keyword evidence="15" id="KW-1185">Reference proteome</keyword>
<dbReference type="RefSeq" id="WP_181268048.1">
    <property type="nucleotide sequence ID" value="NZ_BAAAGB010000001.1"/>
</dbReference>
<dbReference type="EMBL" id="VDES01000003">
    <property type="protein sequence ID" value="MBA1375510.1"/>
    <property type="molecule type" value="Genomic_DNA"/>
</dbReference>
<evidence type="ECO:0000313" key="14">
    <source>
        <dbReference type="EMBL" id="MBA1375510.1"/>
    </source>
</evidence>
<dbReference type="GO" id="GO:0003848">
    <property type="term" value="F:2-amino-4-hydroxy-6-hydroxymethyldihydropteridine diphosphokinase activity"/>
    <property type="evidence" value="ECO:0007669"/>
    <property type="project" value="UniProtKB-EC"/>
</dbReference>
<protein>
    <recommendedName>
        <fullName evidence="4">2-amino-4-hydroxy-6-hydroxymethyldihydropteridine pyrophosphokinase</fullName>
        <ecNumber evidence="3">2.7.6.3</ecNumber>
    </recommendedName>
    <alternativeName>
        <fullName evidence="11">6-hydroxymethyl-7,8-dihydropterin pyrophosphokinase</fullName>
    </alternativeName>
    <alternativeName>
        <fullName evidence="12">7,8-dihydro-6-hydroxymethylpterin-pyrophosphokinase</fullName>
    </alternativeName>
</protein>
<dbReference type="EC" id="2.7.6.3" evidence="3"/>
<evidence type="ECO:0000256" key="11">
    <source>
        <dbReference type="ARBA" id="ARBA00029766"/>
    </source>
</evidence>
<evidence type="ECO:0000256" key="1">
    <source>
        <dbReference type="ARBA" id="ARBA00005051"/>
    </source>
</evidence>
<evidence type="ECO:0000256" key="9">
    <source>
        <dbReference type="ARBA" id="ARBA00022909"/>
    </source>
</evidence>
<dbReference type="PANTHER" id="PTHR43071:SF1">
    <property type="entry name" value="2-AMINO-4-HYDROXY-6-HYDROXYMETHYLDIHYDROPTERIDINE PYROPHOSPHOKINASE"/>
    <property type="match status" value="1"/>
</dbReference>
<evidence type="ECO:0000256" key="3">
    <source>
        <dbReference type="ARBA" id="ARBA00013253"/>
    </source>
</evidence>
<dbReference type="AlphaFoldDB" id="A0A7V8RFW8"/>
<keyword evidence="8" id="KW-0067">ATP-binding</keyword>
<gene>
    <name evidence="14" type="primary">folK</name>
    <name evidence="14" type="ORF">FG486_14270</name>
</gene>
<dbReference type="GO" id="GO:0046656">
    <property type="term" value="P:folic acid biosynthetic process"/>
    <property type="evidence" value="ECO:0007669"/>
    <property type="project" value="UniProtKB-KW"/>
</dbReference>
<proteinExistence type="inferred from homology"/>
<dbReference type="PANTHER" id="PTHR43071">
    <property type="entry name" value="2-AMINO-4-HYDROXY-6-HYDROXYMETHYLDIHYDROPTERIDINE PYROPHOSPHOKINASE"/>
    <property type="match status" value="1"/>
</dbReference>
<evidence type="ECO:0000256" key="10">
    <source>
        <dbReference type="ARBA" id="ARBA00029409"/>
    </source>
</evidence>
<dbReference type="Proteomes" id="UP000589292">
    <property type="component" value="Unassembled WGS sequence"/>
</dbReference>
<reference evidence="14 15" key="1">
    <citation type="journal article" date="1994" name="Int. J. Syst. Bacteriol.">
        <title>Phylogenetic positions of novel aerobic, bacteriochlorophyll a-containing bacteria and description of Roseococcus thiosulfatophilus gen. nov., sp. nov., Erythromicrobium ramosum gen. nov., sp. nov., and Erythrobacter litoralis sp. nov.</title>
        <authorList>
            <person name="Yurkov V."/>
            <person name="Stackebrandt E."/>
            <person name="Holmes A."/>
            <person name="Fuerst J.A."/>
            <person name="Hugenholtz P."/>
            <person name="Golecki J."/>
            <person name="Gad'on N."/>
            <person name="Gorlenko V.M."/>
            <person name="Kompantseva E.I."/>
            <person name="Drews G."/>
        </authorList>
    </citation>
    <scope>NUCLEOTIDE SEQUENCE [LARGE SCALE GENOMIC DNA]</scope>
    <source>
        <strain evidence="14 15">KR-99</strain>
    </source>
</reference>
<dbReference type="InterPro" id="IPR000550">
    <property type="entry name" value="Hppk"/>
</dbReference>
<evidence type="ECO:0000256" key="7">
    <source>
        <dbReference type="ARBA" id="ARBA00022777"/>
    </source>
</evidence>
<dbReference type="SUPFAM" id="SSF55083">
    <property type="entry name" value="6-hydroxymethyl-7,8-dihydropterin pyrophosphokinase, HPPK"/>
    <property type="match status" value="1"/>
</dbReference>
<comment type="caution">
    <text evidence="14">The sequence shown here is derived from an EMBL/GenBank/DDBJ whole genome shotgun (WGS) entry which is preliminary data.</text>
</comment>
<dbReference type="GO" id="GO:0005524">
    <property type="term" value="F:ATP binding"/>
    <property type="evidence" value="ECO:0007669"/>
    <property type="project" value="UniProtKB-KW"/>
</dbReference>
<dbReference type="GO" id="GO:0046654">
    <property type="term" value="P:tetrahydrofolate biosynthetic process"/>
    <property type="evidence" value="ECO:0007669"/>
    <property type="project" value="UniProtKB-UniPathway"/>
</dbReference>
<comment type="pathway">
    <text evidence="1">Cofactor biosynthesis; tetrahydrofolate biosynthesis; 2-amino-4-hydroxy-6-hydroxymethyl-7,8-dihydropteridine diphosphate from 7,8-dihydroneopterin triphosphate: step 4/4.</text>
</comment>
<evidence type="ECO:0000313" key="15">
    <source>
        <dbReference type="Proteomes" id="UP000589292"/>
    </source>
</evidence>
<evidence type="ECO:0000256" key="6">
    <source>
        <dbReference type="ARBA" id="ARBA00022741"/>
    </source>
</evidence>
<dbReference type="NCBIfam" id="TIGR01498">
    <property type="entry name" value="folK"/>
    <property type="match status" value="1"/>
</dbReference>